<comment type="caution">
    <text evidence="4">The sequence shown here is derived from an EMBL/GenBank/DDBJ whole genome shotgun (WGS) entry which is preliminary data.</text>
</comment>
<dbReference type="EMBL" id="JBHTLT010000126">
    <property type="protein sequence ID" value="MFD1206607.1"/>
    <property type="molecule type" value="Genomic_DNA"/>
</dbReference>
<evidence type="ECO:0000313" key="5">
    <source>
        <dbReference type="Proteomes" id="UP001597231"/>
    </source>
</evidence>
<keyword evidence="1 2" id="KW-0238">DNA-binding</keyword>
<feature type="DNA-binding region" description="H-T-H motif" evidence="2">
    <location>
        <begin position="35"/>
        <end position="54"/>
    </location>
</feature>
<dbReference type="PROSITE" id="PS50977">
    <property type="entry name" value="HTH_TETR_2"/>
    <property type="match status" value="1"/>
</dbReference>
<dbReference type="SUPFAM" id="SSF48498">
    <property type="entry name" value="Tetracyclin repressor-like, C-terminal domain"/>
    <property type="match status" value="1"/>
</dbReference>
<name>A0ABW3U4U3_9BACL</name>
<gene>
    <name evidence="4" type="ORF">ACFQ38_16040</name>
</gene>
<dbReference type="PANTHER" id="PTHR43479">
    <property type="entry name" value="ACREF/ENVCD OPERON REPRESSOR-RELATED"/>
    <property type="match status" value="1"/>
</dbReference>
<dbReference type="PANTHER" id="PTHR43479:SF7">
    <property type="entry name" value="TETR-FAMILY TRANSCRIPTIONAL REGULATOR"/>
    <property type="match status" value="1"/>
</dbReference>
<feature type="domain" description="HTH tetR-type" evidence="3">
    <location>
        <begin position="12"/>
        <end position="72"/>
    </location>
</feature>
<dbReference type="SUPFAM" id="SSF46689">
    <property type="entry name" value="Homeodomain-like"/>
    <property type="match status" value="1"/>
</dbReference>
<dbReference type="RefSeq" id="WP_336825250.1">
    <property type="nucleotide sequence ID" value="NZ_JBHTLT010000126.1"/>
</dbReference>
<evidence type="ECO:0000259" key="3">
    <source>
        <dbReference type="PROSITE" id="PS50977"/>
    </source>
</evidence>
<dbReference type="Gene3D" id="1.10.10.60">
    <property type="entry name" value="Homeodomain-like"/>
    <property type="match status" value="1"/>
</dbReference>
<reference evidence="5" key="1">
    <citation type="journal article" date="2019" name="Int. J. Syst. Evol. Microbiol.">
        <title>The Global Catalogue of Microorganisms (GCM) 10K type strain sequencing project: providing services to taxonomists for standard genome sequencing and annotation.</title>
        <authorList>
            <consortium name="The Broad Institute Genomics Platform"/>
            <consortium name="The Broad Institute Genome Sequencing Center for Infectious Disease"/>
            <person name="Wu L."/>
            <person name="Ma J."/>
        </authorList>
    </citation>
    <scope>NUCLEOTIDE SEQUENCE [LARGE SCALE GENOMIC DNA]</scope>
    <source>
        <strain evidence="5">CCUG 53915</strain>
    </source>
</reference>
<dbReference type="InterPro" id="IPR050624">
    <property type="entry name" value="HTH-type_Tx_Regulator"/>
</dbReference>
<organism evidence="4 5">
    <name type="scientific">Sporosarcina contaminans</name>
    <dbReference type="NCBI Taxonomy" id="633403"/>
    <lineage>
        <taxon>Bacteria</taxon>
        <taxon>Bacillati</taxon>
        <taxon>Bacillota</taxon>
        <taxon>Bacilli</taxon>
        <taxon>Bacillales</taxon>
        <taxon>Caryophanaceae</taxon>
        <taxon>Sporosarcina</taxon>
    </lineage>
</organism>
<dbReference type="Gene3D" id="1.10.357.10">
    <property type="entry name" value="Tetracycline Repressor, domain 2"/>
    <property type="match status" value="1"/>
</dbReference>
<keyword evidence="5" id="KW-1185">Reference proteome</keyword>
<evidence type="ECO:0000256" key="2">
    <source>
        <dbReference type="PROSITE-ProRule" id="PRU00335"/>
    </source>
</evidence>
<dbReference type="InterPro" id="IPR001647">
    <property type="entry name" value="HTH_TetR"/>
</dbReference>
<proteinExistence type="predicted"/>
<accession>A0ABW3U4U3</accession>
<dbReference type="InterPro" id="IPR036271">
    <property type="entry name" value="Tet_transcr_reg_TetR-rel_C_sf"/>
</dbReference>
<dbReference type="Pfam" id="PF00440">
    <property type="entry name" value="TetR_N"/>
    <property type="match status" value="1"/>
</dbReference>
<sequence length="203" mass="23635">MKKTDGRLQRTLKTREKLLKAASKVFLKKGYHNSTIKEINQEANVGHGTFYIHFPKGKDEILSELMKNVMDELYKVADIEFDPKTKEDAFHVIREQVFHFISLAEVHRSILMVVYEAIGVSQLLSDKWEEILLKFAERIVKDNQYSQGHGLAKKDLNTGVSSRVLLFTCERFVWEIVREKNKIPIPEIADNITKIYMFGLYEN</sequence>
<protein>
    <submittedName>
        <fullName evidence="4">TetR/AcrR family transcriptional regulator</fullName>
    </submittedName>
</protein>
<evidence type="ECO:0000313" key="4">
    <source>
        <dbReference type="EMBL" id="MFD1206607.1"/>
    </source>
</evidence>
<evidence type="ECO:0000256" key="1">
    <source>
        <dbReference type="ARBA" id="ARBA00023125"/>
    </source>
</evidence>
<dbReference type="InterPro" id="IPR009057">
    <property type="entry name" value="Homeodomain-like_sf"/>
</dbReference>
<dbReference type="Proteomes" id="UP001597231">
    <property type="component" value="Unassembled WGS sequence"/>
</dbReference>